<reference evidence="1 2" key="1">
    <citation type="submission" date="2019-02" db="EMBL/GenBank/DDBJ databases">
        <title>Bacterial novel species Emticicia sp. 17J42-9 isolated from soil.</title>
        <authorList>
            <person name="Jung H.-Y."/>
        </authorList>
    </citation>
    <scope>NUCLEOTIDE SEQUENCE [LARGE SCALE GENOMIC DNA]</scope>
    <source>
        <strain evidence="1 2">17J42-9</strain>
    </source>
</reference>
<dbReference type="OrthoDB" id="950603at2"/>
<evidence type="ECO:0000313" key="1">
    <source>
        <dbReference type="EMBL" id="RYU93129.1"/>
    </source>
</evidence>
<comment type="caution">
    <text evidence="1">The sequence shown here is derived from an EMBL/GenBank/DDBJ whole genome shotgun (WGS) entry which is preliminary data.</text>
</comment>
<dbReference type="Proteomes" id="UP000293162">
    <property type="component" value="Unassembled WGS sequence"/>
</dbReference>
<gene>
    <name evidence="1" type="ORF">EWM59_23595</name>
</gene>
<dbReference type="AlphaFoldDB" id="A0A4Q5LUG5"/>
<name>A0A4Q5LUG5_9BACT</name>
<protein>
    <recommendedName>
        <fullName evidence="3">Outer membrane protein beta-barrel domain-containing protein</fullName>
    </recommendedName>
</protein>
<keyword evidence="2" id="KW-1185">Reference proteome</keyword>
<proteinExistence type="predicted"/>
<dbReference type="RefSeq" id="WP_130023718.1">
    <property type="nucleotide sequence ID" value="NZ_SEWF01000055.1"/>
</dbReference>
<organism evidence="1 2">
    <name type="scientific">Emticicia agri</name>
    <dbReference type="NCBI Taxonomy" id="2492393"/>
    <lineage>
        <taxon>Bacteria</taxon>
        <taxon>Pseudomonadati</taxon>
        <taxon>Bacteroidota</taxon>
        <taxon>Cytophagia</taxon>
        <taxon>Cytophagales</taxon>
        <taxon>Leadbetterellaceae</taxon>
        <taxon>Emticicia</taxon>
    </lineage>
</organism>
<evidence type="ECO:0000313" key="2">
    <source>
        <dbReference type="Proteomes" id="UP000293162"/>
    </source>
</evidence>
<accession>A0A4Q5LUG5</accession>
<sequence length="180" mass="20659">MKNLSLPTIFVFSMLYADVCSQTFKSFQTRYTLGTSLELLGVSPLGSANVDLMVFKRPKSFINIQAGIGLVSYPQDIWSFPQAITYNYWLNQRNNRRRKDCNPEKKERKAEYFIEAGIGNLILPELLHGEQRDYVIAVSGLRVHFPISRKSVIFAKLRYIPYTRYTYQAKFGAALGISLK</sequence>
<evidence type="ECO:0008006" key="3">
    <source>
        <dbReference type="Google" id="ProtNLM"/>
    </source>
</evidence>
<dbReference type="EMBL" id="SEWF01000055">
    <property type="protein sequence ID" value="RYU93129.1"/>
    <property type="molecule type" value="Genomic_DNA"/>
</dbReference>